<dbReference type="EMBL" id="JYIK01001117">
    <property type="protein sequence ID" value="KWX05822.1"/>
    <property type="molecule type" value="Genomic_DNA"/>
</dbReference>
<dbReference type="RefSeq" id="WP_067421255.1">
    <property type="nucleotide sequence ID" value="NZ_JYIK01001117.1"/>
</dbReference>
<gene>
    <name evidence="5" type="ORF">TR74_23480</name>
</gene>
<dbReference type="InterPro" id="IPR038071">
    <property type="entry name" value="UROD/MetE-like_sf"/>
</dbReference>
<evidence type="ECO:0000313" key="5">
    <source>
        <dbReference type="EMBL" id="KWX05822.1"/>
    </source>
</evidence>
<organism evidence="5 6">
    <name type="scientific">Carbonactinospora thermoautotrophica</name>
    <dbReference type="NCBI Taxonomy" id="1469144"/>
    <lineage>
        <taxon>Bacteria</taxon>
        <taxon>Bacillati</taxon>
        <taxon>Actinomycetota</taxon>
        <taxon>Actinomycetes</taxon>
        <taxon>Kitasatosporales</taxon>
        <taxon>Carbonactinosporaceae</taxon>
        <taxon>Carbonactinospora</taxon>
    </lineage>
</organism>
<keyword evidence="2" id="KW-0479">Metal-binding</keyword>
<dbReference type="SUPFAM" id="SSF51726">
    <property type="entry name" value="UROD/MetE-like"/>
    <property type="match status" value="1"/>
</dbReference>
<dbReference type="PATRIC" id="fig|1469144.9.peg.258"/>
<dbReference type="GO" id="GO:0009086">
    <property type="term" value="P:methionine biosynthetic process"/>
    <property type="evidence" value="ECO:0007669"/>
    <property type="project" value="InterPro"/>
</dbReference>
<evidence type="ECO:0000313" key="6">
    <source>
        <dbReference type="Proteomes" id="UP000070598"/>
    </source>
</evidence>
<dbReference type="InterPro" id="IPR002629">
    <property type="entry name" value="Met_Synth_C/arc"/>
</dbReference>
<dbReference type="Proteomes" id="UP000070598">
    <property type="component" value="Unassembled WGS sequence"/>
</dbReference>
<sequence length="348" mass="39464">MRIKGEDVLLPTTMVGSYPRPNWLRGKVFGEFDEPDYIDYGTKEAFEDAVRLCVDDQIRAGFDVVCDGQQYFESETTHEYGQVFHFWGHRLAGFKRWGEPIAIELYKKFHAPMVVGDIEWVRPIFAPILEATRAAAGDRPVKLAMQGPLFLAFAVTDRYYGDPKSLAMAIARAFNREFKDLTARGVDWIQIHEPLTYYGEEGWYLDVINTAFDGVDAYKVWHICYGNQGGNPGVQEPRGQDMFPFAFQANVDQIHIETMRRGPGDLPHLAKLPEHMDLGVGVIDVKSLVIERPEEIADRIVEAARYVPAERICVSTDCGLLNLKREHAQKKIQALVEGAALARERLSR</sequence>
<reference evidence="6" key="1">
    <citation type="submission" date="2015-02" db="EMBL/GenBank/DDBJ databases">
        <title>Physiological reanalysis, assessment of diazotrophy, and genome sequences of multiple isolates of Streptomyces thermoautotrophicus.</title>
        <authorList>
            <person name="MacKellar D.C."/>
            <person name="Lieber L."/>
            <person name="Norman J."/>
            <person name="Bolger A."/>
            <person name="Tobin C."/>
            <person name="Murray J.W."/>
            <person name="Friesen M."/>
            <person name="Prell J."/>
        </authorList>
    </citation>
    <scope>NUCLEOTIDE SEQUENCE [LARGE SCALE GENOMIC DNA]</scope>
    <source>
        <strain evidence="6">UBT1</strain>
    </source>
</reference>
<dbReference type="CDD" id="cd03311">
    <property type="entry name" value="CIMS_C_terminal_like"/>
    <property type="match status" value="1"/>
</dbReference>
<dbReference type="AlphaFoldDB" id="A0A132N8G0"/>
<protein>
    <recommendedName>
        <fullName evidence="4">Cobalamin-independent methionine synthase MetE C-terminal/archaeal domain-containing protein</fullName>
    </recommendedName>
</protein>
<evidence type="ECO:0000256" key="2">
    <source>
        <dbReference type="ARBA" id="ARBA00022723"/>
    </source>
</evidence>
<comment type="caution">
    <text evidence="5">The sequence shown here is derived from an EMBL/GenBank/DDBJ whole genome shotgun (WGS) entry which is preliminary data.</text>
</comment>
<evidence type="ECO:0000259" key="4">
    <source>
        <dbReference type="Pfam" id="PF01717"/>
    </source>
</evidence>
<comment type="cofactor">
    <cofactor evidence="1">
        <name>Zn(2+)</name>
        <dbReference type="ChEBI" id="CHEBI:29105"/>
    </cofactor>
</comment>
<name>A0A132N8G0_9ACTN</name>
<dbReference type="PANTHER" id="PTHR30519">
    <property type="entry name" value="5-METHYLTETRAHYDROPTEROYLTRIGLUTAMATE--HOMOCYSTEINE METHYLTRANSFERASE"/>
    <property type="match status" value="1"/>
</dbReference>
<dbReference type="GO" id="GO:0003871">
    <property type="term" value="F:5-methyltetrahydropteroyltriglutamate-homocysteine S-methyltransferase activity"/>
    <property type="evidence" value="ECO:0007669"/>
    <property type="project" value="InterPro"/>
</dbReference>
<accession>A0A132N8G0</accession>
<keyword evidence="3" id="KW-0862">Zinc</keyword>
<proteinExistence type="predicted"/>
<dbReference type="Gene3D" id="3.20.20.210">
    <property type="match status" value="1"/>
</dbReference>
<feature type="domain" description="Cobalamin-independent methionine synthase MetE C-terminal/archaeal" evidence="4">
    <location>
        <begin position="10"/>
        <end position="339"/>
    </location>
</feature>
<evidence type="ECO:0000256" key="1">
    <source>
        <dbReference type="ARBA" id="ARBA00001947"/>
    </source>
</evidence>
<evidence type="ECO:0000256" key="3">
    <source>
        <dbReference type="ARBA" id="ARBA00022833"/>
    </source>
</evidence>
<dbReference type="Pfam" id="PF01717">
    <property type="entry name" value="Meth_synt_2"/>
    <property type="match status" value="1"/>
</dbReference>
<dbReference type="GO" id="GO:0008270">
    <property type="term" value="F:zinc ion binding"/>
    <property type="evidence" value="ECO:0007669"/>
    <property type="project" value="InterPro"/>
</dbReference>